<sequence length="386" mass="41446">MKQPTKLILFGLLAIGGGYAGQQLSNQTTLHNNITQTQGMENNLIKPVGLMSNDHQSGLSDLTMASEKAVNAVGHIQTHFVRSEITYDPLVKLFYGKDAYKTTERHGKSSGSGVVISDDGYMVTNNHVVQDAKDISVILNDKTYKATLVGTDPSTDIAVIKIDGYRLPYAEFGNSDNLKLGEWVIAVGNPLNLQSTVTAGIVSAKNRNIDLLSRNYNPQENVFPVESFIQTDAAVNSGNSGGALVNTSGELIGINTAIASGTGFYAGYSFAIPSNIVKKVTYDLISFGEVKRVQLGINLIENNTGVKKSYNLGSEKGIVIANVLEGGNADKAGLKSMDIILGVDGKNIRSIAELQESIVINNPGDKVELKVLRGEEEKMMEVMMAQ</sequence>
<dbReference type="Gene3D" id="2.30.42.10">
    <property type="match status" value="1"/>
</dbReference>
<dbReference type="InterPro" id="IPR001940">
    <property type="entry name" value="Peptidase_S1C"/>
</dbReference>
<evidence type="ECO:0000256" key="1">
    <source>
        <dbReference type="ARBA" id="ARBA00010541"/>
    </source>
</evidence>
<accession>A0A2W1MZT3</accession>
<dbReference type="GO" id="GO:0006508">
    <property type="term" value="P:proteolysis"/>
    <property type="evidence" value="ECO:0007669"/>
    <property type="project" value="UniProtKB-KW"/>
</dbReference>
<name>A0A2W1MZT3_9FLAO</name>
<keyword evidence="2" id="KW-0645">Protease</keyword>
<evidence type="ECO:0000256" key="2">
    <source>
        <dbReference type="ARBA" id="ARBA00022670"/>
    </source>
</evidence>
<feature type="domain" description="PDZ" evidence="4">
    <location>
        <begin position="284"/>
        <end position="375"/>
    </location>
</feature>
<dbReference type="InterPro" id="IPR009003">
    <property type="entry name" value="Peptidase_S1_PA"/>
</dbReference>
<dbReference type="Pfam" id="PF13180">
    <property type="entry name" value="PDZ_2"/>
    <property type="match status" value="1"/>
</dbReference>
<dbReference type="PRINTS" id="PR00834">
    <property type="entry name" value="PROTEASES2C"/>
</dbReference>
<proteinExistence type="inferred from homology"/>
<dbReference type="PANTHER" id="PTHR22939">
    <property type="entry name" value="SERINE PROTEASE FAMILY S1C HTRA-RELATED"/>
    <property type="match status" value="1"/>
</dbReference>
<comment type="similarity">
    <text evidence="1">Belongs to the peptidase S1C family.</text>
</comment>
<dbReference type="GO" id="GO:0004252">
    <property type="term" value="F:serine-type endopeptidase activity"/>
    <property type="evidence" value="ECO:0007669"/>
    <property type="project" value="InterPro"/>
</dbReference>
<evidence type="ECO:0000313" key="5">
    <source>
        <dbReference type="EMBL" id="PZE16780.1"/>
    </source>
</evidence>
<dbReference type="OrthoDB" id="9758917at2"/>
<protein>
    <recommendedName>
        <fullName evidence="4">PDZ domain-containing protein</fullName>
    </recommendedName>
</protein>
<gene>
    <name evidence="5" type="ORF">DNU06_11000</name>
</gene>
<dbReference type="Proteomes" id="UP000249248">
    <property type="component" value="Unassembled WGS sequence"/>
</dbReference>
<dbReference type="InterPro" id="IPR036034">
    <property type="entry name" value="PDZ_sf"/>
</dbReference>
<keyword evidence="3" id="KW-0378">Hydrolase</keyword>
<organism evidence="5 6">
    <name type="scientific">Putridiphycobacter roseus</name>
    <dbReference type="NCBI Taxonomy" id="2219161"/>
    <lineage>
        <taxon>Bacteria</taxon>
        <taxon>Pseudomonadati</taxon>
        <taxon>Bacteroidota</taxon>
        <taxon>Flavobacteriia</taxon>
        <taxon>Flavobacteriales</taxon>
        <taxon>Crocinitomicaceae</taxon>
        <taxon>Putridiphycobacter</taxon>
    </lineage>
</organism>
<evidence type="ECO:0000313" key="6">
    <source>
        <dbReference type="Proteomes" id="UP000249248"/>
    </source>
</evidence>
<keyword evidence="6" id="KW-1185">Reference proteome</keyword>
<dbReference type="SUPFAM" id="SSF50494">
    <property type="entry name" value="Trypsin-like serine proteases"/>
    <property type="match status" value="1"/>
</dbReference>
<dbReference type="PROSITE" id="PS50106">
    <property type="entry name" value="PDZ"/>
    <property type="match status" value="1"/>
</dbReference>
<reference evidence="5 6" key="1">
    <citation type="submission" date="2018-06" db="EMBL/GenBank/DDBJ databases">
        <title>The draft genome sequence of Crocinitomix sp. SM1701.</title>
        <authorList>
            <person name="Zhang X."/>
        </authorList>
    </citation>
    <scope>NUCLEOTIDE SEQUENCE [LARGE SCALE GENOMIC DNA]</scope>
    <source>
        <strain evidence="5 6">SM1701</strain>
    </source>
</reference>
<comment type="caution">
    <text evidence="5">The sequence shown here is derived from an EMBL/GenBank/DDBJ whole genome shotgun (WGS) entry which is preliminary data.</text>
</comment>
<evidence type="ECO:0000259" key="4">
    <source>
        <dbReference type="PROSITE" id="PS50106"/>
    </source>
</evidence>
<dbReference type="PANTHER" id="PTHR22939:SF129">
    <property type="entry name" value="SERINE PROTEASE HTRA2, MITOCHONDRIAL"/>
    <property type="match status" value="1"/>
</dbReference>
<evidence type="ECO:0000256" key="3">
    <source>
        <dbReference type="ARBA" id="ARBA00022801"/>
    </source>
</evidence>
<dbReference type="AlphaFoldDB" id="A0A2W1MZT3"/>
<dbReference type="SMART" id="SM00228">
    <property type="entry name" value="PDZ"/>
    <property type="match status" value="1"/>
</dbReference>
<dbReference type="SUPFAM" id="SSF50156">
    <property type="entry name" value="PDZ domain-like"/>
    <property type="match status" value="1"/>
</dbReference>
<dbReference type="InterPro" id="IPR001478">
    <property type="entry name" value="PDZ"/>
</dbReference>
<dbReference type="RefSeq" id="WP_111063389.1">
    <property type="nucleotide sequence ID" value="NZ_JBHUCU010000007.1"/>
</dbReference>
<dbReference type="EMBL" id="QKSB01000006">
    <property type="protein sequence ID" value="PZE16780.1"/>
    <property type="molecule type" value="Genomic_DNA"/>
</dbReference>
<dbReference type="Gene3D" id="2.40.10.120">
    <property type="match status" value="1"/>
</dbReference>
<dbReference type="Pfam" id="PF13365">
    <property type="entry name" value="Trypsin_2"/>
    <property type="match status" value="1"/>
</dbReference>